<gene>
    <name evidence="2" type="ORF">FQA47_020979</name>
</gene>
<feature type="compositionally biased region" description="Pro residues" evidence="1">
    <location>
        <begin position="114"/>
        <end position="129"/>
    </location>
</feature>
<organism evidence="2 3">
    <name type="scientific">Oryzias melastigma</name>
    <name type="common">Marine medaka</name>
    <dbReference type="NCBI Taxonomy" id="30732"/>
    <lineage>
        <taxon>Eukaryota</taxon>
        <taxon>Metazoa</taxon>
        <taxon>Chordata</taxon>
        <taxon>Craniata</taxon>
        <taxon>Vertebrata</taxon>
        <taxon>Euteleostomi</taxon>
        <taxon>Actinopterygii</taxon>
        <taxon>Neopterygii</taxon>
        <taxon>Teleostei</taxon>
        <taxon>Neoteleostei</taxon>
        <taxon>Acanthomorphata</taxon>
        <taxon>Ovalentaria</taxon>
        <taxon>Atherinomorphae</taxon>
        <taxon>Beloniformes</taxon>
        <taxon>Adrianichthyidae</taxon>
        <taxon>Oryziinae</taxon>
        <taxon>Oryzias</taxon>
    </lineage>
</organism>
<dbReference type="InterPro" id="IPR024812">
    <property type="entry name" value="TPR_24"/>
</dbReference>
<proteinExistence type="predicted"/>
<dbReference type="SMART" id="SM00028">
    <property type="entry name" value="TPR"/>
    <property type="match status" value="2"/>
</dbReference>
<dbReference type="AlphaFoldDB" id="A0A834FEQ8"/>
<feature type="region of interest" description="Disordered" evidence="1">
    <location>
        <begin position="105"/>
        <end position="129"/>
    </location>
</feature>
<protein>
    <submittedName>
        <fullName evidence="2">Tetratricopeptide repeat protein 24</fullName>
    </submittedName>
</protein>
<dbReference type="Proteomes" id="UP000646548">
    <property type="component" value="Unassembled WGS sequence"/>
</dbReference>
<evidence type="ECO:0000313" key="2">
    <source>
        <dbReference type="EMBL" id="KAF6731924.1"/>
    </source>
</evidence>
<dbReference type="PANTHER" id="PTHR47050">
    <property type="entry name" value="TETRATRICOPEPTIDE REPEAT PROTEIN 24"/>
    <property type="match status" value="1"/>
</dbReference>
<sequence length="129" mass="14284">MALWVAMATRARCLSNLGHAWTRLGDRDEAVETFILSLQGFRDTENHLAQVQVCESLAECYLSQRKHQKAVQLYKEALSALSHCKEGGALQDLLVKRLTAALQQSLSVDENPNPQRPRPPPPAGPTPAR</sequence>
<evidence type="ECO:0000256" key="1">
    <source>
        <dbReference type="SAM" id="MobiDB-lite"/>
    </source>
</evidence>
<evidence type="ECO:0000313" key="3">
    <source>
        <dbReference type="Proteomes" id="UP000646548"/>
    </source>
</evidence>
<dbReference type="SUPFAM" id="SSF48452">
    <property type="entry name" value="TPR-like"/>
    <property type="match status" value="1"/>
</dbReference>
<dbReference type="EMBL" id="WKFB01000202">
    <property type="protein sequence ID" value="KAF6731924.1"/>
    <property type="molecule type" value="Genomic_DNA"/>
</dbReference>
<dbReference type="PANTHER" id="PTHR47050:SF1">
    <property type="entry name" value="TETRATRICOPEPTIDE REPEAT PROTEIN 24-LIKE"/>
    <property type="match status" value="1"/>
</dbReference>
<dbReference type="InterPro" id="IPR019734">
    <property type="entry name" value="TPR_rpt"/>
</dbReference>
<accession>A0A834FEQ8</accession>
<dbReference type="InterPro" id="IPR011990">
    <property type="entry name" value="TPR-like_helical_dom_sf"/>
</dbReference>
<dbReference type="Pfam" id="PF13424">
    <property type="entry name" value="TPR_12"/>
    <property type="match status" value="1"/>
</dbReference>
<reference evidence="2" key="1">
    <citation type="journal article" name="BMC Genomics">
        <title>Long-read sequencing and de novo genome assembly of marine medaka (Oryzias melastigma).</title>
        <authorList>
            <person name="Liang P."/>
            <person name="Saqib H.S.A."/>
            <person name="Ni X."/>
            <person name="Shen Y."/>
        </authorList>
    </citation>
    <scope>NUCLEOTIDE SEQUENCE</scope>
    <source>
        <strain evidence="2">Bigg-433</strain>
    </source>
</reference>
<comment type="caution">
    <text evidence="2">The sequence shown here is derived from an EMBL/GenBank/DDBJ whole genome shotgun (WGS) entry which is preliminary data.</text>
</comment>
<name>A0A834FEQ8_ORYME</name>
<dbReference type="Gene3D" id="1.25.40.10">
    <property type="entry name" value="Tetratricopeptide repeat domain"/>
    <property type="match status" value="1"/>
</dbReference>